<dbReference type="PROSITE" id="PS01228">
    <property type="entry name" value="COF_1"/>
    <property type="match status" value="1"/>
</dbReference>
<evidence type="ECO:0000313" key="1">
    <source>
        <dbReference type="EMBL" id="HIU69285.1"/>
    </source>
</evidence>
<dbReference type="Gene3D" id="3.30.1240.10">
    <property type="match status" value="1"/>
</dbReference>
<comment type="caution">
    <text evidence="1">The sequence shown here is derived from an EMBL/GenBank/DDBJ whole genome shotgun (WGS) entry which is preliminary data.</text>
</comment>
<dbReference type="GO" id="GO:0005829">
    <property type="term" value="C:cytosol"/>
    <property type="evidence" value="ECO:0007669"/>
    <property type="project" value="TreeGrafter"/>
</dbReference>
<dbReference type="PANTHER" id="PTHR10000:SF8">
    <property type="entry name" value="HAD SUPERFAMILY HYDROLASE-LIKE, TYPE 3"/>
    <property type="match status" value="1"/>
</dbReference>
<gene>
    <name evidence="1" type="ORF">IAD23_04930</name>
</gene>
<accession>A0A9D1MUS9</accession>
<dbReference type="Gene3D" id="3.40.50.1000">
    <property type="entry name" value="HAD superfamily/HAD-like"/>
    <property type="match status" value="1"/>
</dbReference>
<dbReference type="PROSITE" id="PS51257">
    <property type="entry name" value="PROKAR_LIPOPROTEIN"/>
    <property type="match status" value="1"/>
</dbReference>
<name>A0A9D1MUS9_9FIRM</name>
<dbReference type="Proteomes" id="UP000824125">
    <property type="component" value="Unassembled WGS sequence"/>
</dbReference>
<dbReference type="AlphaFoldDB" id="A0A9D1MUS9"/>
<proteinExistence type="predicted"/>
<dbReference type="Pfam" id="PF08282">
    <property type="entry name" value="Hydrolase_3"/>
    <property type="match status" value="1"/>
</dbReference>
<dbReference type="GO" id="GO:0000287">
    <property type="term" value="F:magnesium ion binding"/>
    <property type="evidence" value="ECO:0007669"/>
    <property type="project" value="TreeGrafter"/>
</dbReference>
<dbReference type="PANTHER" id="PTHR10000">
    <property type="entry name" value="PHOSPHOSERINE PHOSPHATASE"/>
    <property type="match status" value="1"/>
</dbReference>
<keyword evidence="1" id="KW-0378">Hydrolase</keyword>
<dbReference type="InterPro" id="IPR023214">
    <property type="entry name" value="HAD_sf"/>
</dbReference>
<dbReference type="GO" id="GO:0016791">
    <property type="term" value="F:phosphatase activity"/>
    <property type="evidence" value="ECO:0007669"/>
    <property type="project" value="TreeGrafter"/>
</dbReference>
<dbReference type="EMBL" id="DVNM01000027">
    <property type="protein sequence ID" value="HIU69285.1"/>
    <property type="molecule type" value="Genomic_DNA"/>
</dbReference>
<reference evidence="1" key="1">
    <citation type="submission" date="2020-10" db="EMBL/GenBank/DDBJ databases">
        <authorList>
            <person name="Gilroy R."/>
        </authorList>
    </citation>
    <scope>NUCLEOTIDE SEQUENCE</scope>
    <source>
        <strain evidence="1">CHK176-6737</strain>
    </source>
</reference>
<dbReference type="InterPro" id="IPR036412">
    <property type="entry name" value="HAD-like_sf"/>
</dbReference>
<dbReference type="SUPFAM" id="SSF56784">
    <property type="entry name" value="HAD-like"/>
    <property type="match status" value="1"/>
</dbReference>
<organism evidence="1 2">
    <name type="scientific">Candidatus Scybalenecus merdavium</name>
    <dbReference type="NCBI Taxonomy" id="2840939"/>
    <lineage>
        <taxon>Bacteria</taxon>
        <taxon>Bacillati</taxon>
        <taxon>Bacillota</taxon>
        <taxon>Clostridia</taxon>
        <taxon>Eubacteriales</taxon>
        <taxon>Oscillospiraceae</taxon>
        <taxon>Oscillospiraceae incertae sedis</taxon>
        <taxon>Candidatus Scybalenecus</taxon>
    </lineage>
</organism>
<protein>
    <submittedName>
        <fullName evidence="1">HAD family hydrolase</fullName>
    </submittedName>
</protein>
<sequence>MIRALFFDLDGTLLNDDKRISQANMAALSACRAQGIRLFLATARPPRLDKMLGWPPEILHLFDGGVYCNGAVLQLHGQTDCFYLPEKVACDVAALAPSFADVNFALQMPDNAHAFLHALDAFAYAPWGIEPKDVCPLFGAPFDRVLKILVFYNNLVDAKRCLPLELVQQLETVCRAQAHFWLTDGGRVVQIVPREAGKANGVKQLCSRLHLSLSEAAVFGDDHNDLEMLSSFENSVAMGNAVPAVQSAARFVTRSNNADGVAFALCHLLDLA</sequence>
<evidence type="ECO:0000313" key="2">
    <source>
        <dbReference type="Proteomes" id="UP000824125"/>
    </source>
</evidence>
<reference evidence="1" key="2">
    <citation type="journal article" date="2021" name="PeerJ">
        <title>Extensive microbial diversity within the chicken gut microbiome revealed by metagenomics and culture.</title>
        <authorList>
            <person name="Gilroy R."/>
            <person name="Ravi A."/>
            <person name="Getino M."/>
            <person name="Pursley I."/>
            <person name="Horton D.L."/>
            <person name="Alikhan N.F."/>
            <person name="Baker D."/>
            <person name="Gharbi K."/>
            <person name="Hall N."/>
            <person name="Watson M."/>
            <person name="Adriaenssens E.M."/>
            <person name="Foster-Nyarko E."/>
            <person name="Jarju S."/>
            <person name="Secka A."/>
            <person name="Antonio M."/>
            <person name="Oren A."/>
            <person name="Chaudhuri R.R."/>
            <person name="La Ragione R."/>
            <person name="Hildebrand F."/>
            <person name="Pallen M.J."/>
        </authorList>
    </citation>
    <scope>NUCLEOTIDE SEQUENCE</scope>
    <source>
        <strain evidence="1">CHK176-6737</strain>
    </source>
</reference>